<dbReference type="GO" id="GO:0004674">
    <property type="term" value="F:protein serine/threonine kinase activity"/>
    <property type="evidence" value="ECO:0007669"/>
    <property type="project" value="TreeGrafter"/>
</dbReference>
<proteinExistence type="predicted"/>
<dbReference type="InterPro" id="IPR000719">
    <property type="entry name" value="Prot_kinase_dom"/>
</dbReference>
<dbReference type="EMBL" id="MU151059">
    <property type="protein sequence ID" value="KAF9453649.1"/>
    <property type="molecule type" value="Genomic_DNA"/>
</dbReference>
<feature type="region of interest" description="Disordered" evidence="3">
    <location>
        <begin position="57"/>
        <end position="83"/>
    </location>
</feature>
<keyword evidence="1" id="KW-0547">Nucleotide-binding</keyword>
<dbReference type="SUPFAM" id="SSF56112">
    <property type="entry name" value="Protein kinase-like (PK-like)"/>
    <property type="match status" value="1"/>
</dbReference>
<dbReference type="AlphaFoldDB" id="A0A9P5XMM8"/>
<evidence type="ECO:0000256" key="3">
    <source>
        <dbReference type="SAM" id="MobiDB-lite"/>
    </source>
</evidence>
<sequence>MSLFANWPASPPSDSSASLRSCSSIGDISSSSSLASTFSDISHHPTGARTHAFFALAYPDPPQHPDMPPSGTDSSETPTPARSITADFFSTPVCSPSPPKSAAKASSILAAIHPSRIFPSRYTSCTQAEENRLLFLDDPPSSPLSISSSSTNSSLALPESTNPHRLPTPPPSDDTANEPTPRPPHLQPTYTKPDNDTDEHVEPAPGCIITSNPPCIAHPAPTLTITPPPDTTSFPNTLTPQPEPAQRNTTLHLIRPLGQGAFSSVWLAEDKSRIPLTFRSKQSIRDLRRKASLANLSRQSSIRSTNTASAVVTLSRNSSLEDRVNMRRLESLRMRRFRAKVKGTRPVGFDTHYLDERHGQMGILSEFEAAASSDEPSMVVSPPLSASNSLSEGGGVRRKSSKRGRLVAVKMTPKRAISASGRSKTRREREEEEEERTRVGFVREVEVLKHISHPNITVLLEQMSTSSHHILVLPYLPGGDLLGLVNNDIAWSKLGENVLRRIWCELCKAVGWMHGVGLVHRDIKLENILLTTKTFSSLTLTSPRPTLSTLPSAPSPLIKLTDFGLSRFIEVDEGTGEGELLWTRCGSEAYAAPELVMGSGSVRAQAARKRRTGAAAALRLSGQGEEDQSGEEEEEGSGRGFYDARETDAWACGVVLYALVGRRLPFGEGVGALNVQQRQQQQERIGGDGYRHGHGRGSVSERRQWLMRIARGEYEWPSSPTPDVNANDDSGVDAKASEGGEELVGSSLVNSEGAKRIVGRLLVRDARKRARIMDLWDENWMWGLGGGLAVGMTQEEWRERGVGLGIDFGDEDVLSMESQEVPVIDVSGEEGVTIDVEVDEALPEAEDAVGEGEEECDEEVVDGEEGWLLDQEGIGSVARQEVV</sequence>
<protein>
    <submittedName>
        <fullName evidence="5">Kinase-like protein</fullName>
    </submittedName>
</protein>
<gene>
    <name evidence="5" type="ORF">P691DRAFT_579768</name>
</gene>
<comment type="caution">
    <text evidence="5">The sequence shown here is derived from an EMBL/GenBank/DDBJ whole genome shotgun (WGS) entry which is preliminary data.</text>
</comment>
<feature type="region of interest" description="Disordered" evidence="3">
    <location>
        <begin position="1"/>
        <end position="33"/>
    </location>
</feature>
<keyword evidence="2" id="KW-0067">ATP-binding</keyword>
<feature type="compositionally biased region" description="Acidic residues" evidence="3">
    <location>
        <begin position="624"/>
        <end position="635"/>
    </location>
</feature>
<feature type="compositionally biased region" description="Pro residues" evidence="3">
    <location>
        <begin position="59"/>
        <end position="68"/>
    </location>
</feature>
<dbReference type="SMART" id="SM00220">
    <property type="entry name" value="S_TKc"/>
    <property type="match status" value="1"/>
</dbReference>
<dbReference type="Gene3D" id="1.10.510.10">
    <property type="entry name" value="Transferase(Phosphotransferase) domain 1"/>
    <property type="match status" value="1"/>
</dbReference>
<feature type="region of interest" description="Disordered" evidence="3">
    <location>
        <begin position="615"/>
        <end position="641"/>
    </location>
</feature>
<feature type="region of interest" description="Disordered" evidence="3">
    <location>
        <begin position="140"/>
        <end position="208"/>
    </location>
</feature>
<evidence type="ECO:0000313" key="6">
    <source>
        <dbReference type="Proteomes" id="UP000807342"/>
    </source>
</evidence>
<dbReference type="GO" id="GO:0035556">
    <property type="term" value="P:intracellular signal transduction"/>
    <property type="evidence" value="ECO:0007669"/>
    <property type="project" value="TreeGrafter"/>
</dbReference>
<dbReference type="GO" id="GO:0005524">
    <property type="term" value="F:ATP binding"/>
    <property type="evidence" value="ECO:0007669"/>
    <property type="project" value="UniProtKB-KW"/>
</dbReference>
<dbReference type="Proteomes" id="UP000807342">
    <property type="component" value="Unassembled WGS sequence"/>
</dbReference>
<keyword evidence="5" id="KW-0418">Kinase</keyword>
<dbReference type="GO" id="GO:0005737">
    <property type="term" value="C:cytoplasm"/>
    <property type="evidence" value="ECO:0007669"/>
    <property type="project" value="TreeGrafter"/>
</dbReference>
<feature type="compositionally biased region" description="Polar residues" evidence="3">
    <location>
        <begin position="71"/>
        <end position="82"/>
    </location>
</feature>
<dbReference type="PROSITE" id="PS00108">
    <property type="entry name" value="PROTEIN_KINASE_ST"/>
    <property type="match status" value="1"/>
</dbReference>
<dbReference type="PANTHER" id="PTHR24346">
    <property type="entry name" value="MAP/MICROTUBULE AFFINITY-REGULATING KINASE"/>
    <property type="match status" value="1"/>
</dbReference>
<feature type="compositionally biased region" description="Low complexity" evidence="3">
    <location>
        <begin position="140"/>
        <end position="160"/>
    </location>
</feature>
<dbReference type="PANTHER" id="PTHR24346:SF110">
    <property type="entry name" value="NON-SPECIFIC SERINE_THREONINE PROTEIN KINASE"/>
    <property type="match status" value="1"/>
</dbReference>
<dbReference type="PROSITE" id="PS50011">
    <property type="entry name" value="PROTEIN_KINASE_DOM"/>
    <property type="match status" value="1"/>
</dbReference>
<evidence type="ECO:0000313" key="5">
    <source>
        <dbReference type="EMBL" id="KAF9453649.1"/>
    </source>
</evidence>
<organism evidence="5 6">
    <name type="scientific">Macrolepiota fuliginosa MF-IS2</name>
    <dbReference type="NCBI Taxonomy" id="1400762"/>
    <lineage>
        <taxon>Eukaryota</taxon>
        <taxon>Fungi</taxon>
        <taxon>Dikarya</taxon>
        <taxon>Basidiomycota</taxon>
        <taxon>Agaricomycotina</taxon>
        <taxon>Agaricomycetes</taxon>
        <taxon>Agaricomycetidae</taxon>
        <taxon>Agaricales</taxon>
        <taxon>Agaricineae</taxon>
        <taxon>Agaricaceae</taxon>
        <taxon>Macrolepiota</taxon>
    </lineage>
</organism>
<dbReference type="Pfam" id="PF00069">
    <property type="entry name" value="Pkinase"/>
    <property type="match status" value="1"/>
</dbReference>
<feature type="region of interest" description="Disordered" evidence="3">
    <location>
        <begin position="374"/>
        <end position="434"/>
    </location>
</feature>
<reference evidence="5" key="1">
    <citation type="submission" date="2020-11" db="EMBL/GenBank/DDBJ databases">
        <authorList>
            <consortium name="DOE Joint Genome Institute"/>
            <person name="Ahrendt S."/>
            <person name="Riley R."/>
            <person name="Andreopoulos W."/>
            <person name="Labutti K."/>
            <person name="Pangilinan J."/>
            <person name="Ruiz-Duenas F.J."/>
            <person name="Barrasa J.M."/>
            <person name="Sanchez-Garcia M."/>
            <person name="Camarero S."/>
            <person name="Miyauchi S."/>
            <person name="Serrano A."/>
            <person name="Linde D."/>
            <person name="Babiker R."/>
            <person name="Drula E."/>
            <person name="Ayuso-Fernandez I."/>
            <person name="Pacheco R."/>
            <person name="Padilla G."/>
            <person name="Ferreira P."/>
            <person name="Barriuso J."/>
            <person name="Kellner H."/>
            <person name="Castanera R."/>
            <person name="Alfaro M."/>
            <person name="Ramirez L."/>
            <person name="Pisabarro A.G."/>
            <person name="Kuo A."/>
            <person name="Tritt A."/>
            <person name="Lipzen A."/>
            <person name="He G."/>
            <person name="Yan M."/>
            <person name="Ng V."/>
            <person name="Cullen D."/>
            <person name="Martin F."/>
            <person name="Rosso M.-N."/>
            <person name="Henrissat B."/>
            <person name="Hibbett D."/>
            <person name="Martinez A.T."/>
            <person name="Grigoriev I.V."/>
        </authorList>
    </citation>
    <scope>NUCLEOTIDE SEQUENCE</scope>
    <source>
        <strain evidence="5">MF-IS2</strain>
    </source>
</reference>
<keyword evidence="6" id="KW-1185">Reference proteome</keyword>
<feature type="domain" description="Protein kinase" evidence="4">
    <location>
        <begin position="251"/>
        <end position="781"/>
    </location>
</feature>
<evidence type="ECO:0000256" key="1">
    <source>
        <dbReference type="ARBA" id="ARBA00022741"/>
    </source>
</evidence>
<feature type="compositionally biased region" description="Basic and acidic residues" evidence="3">
    <location>
        <begin position="193"/>
        <end position="202"/>
    </location>
</feature>
<name>A0A9P5XMM8_9AGAR</name>
<feature type="compositionally biased region" description="Basic residues" evidence="3">
    <location>
        <begin position="396"/>
        <end position="405"/>
    </location>
</feature>
<evidence type="ECO:0000256" key="2">
    <source>
        <dbReference type="ARBA" id="ARBA00022840"/>
    </source>
</evidence>
<dbReference type="InterPro" id="IPR008271">
    <property type="entry name" value="Ser/Thr_kinase_AS"/>
</dbReference>
<dbReference type="InterPro" id="IPR011009">
    <property type="entry name" value="Kinase-like_dom_sf"/>
</dbReference>
<keyword evidence="5" id="KW-0808">Transferase</keyword>
<evidence type="ECO:0000259" key="4">
    <source>
        <dbReference type="PROSITE" id="PS50011"/>
    </source>
</evidence>
<dbReference type="Gene3D" id="3.30.200.20">
    <property type="entry name" value="Phosphorylase Kinase, domain 1"/>
    <property type="match status" value="1"/>
</dbReference>
<dbReference type="OrthoDB" id="289250at2759"/>
<accession>A0A9P5XMM8</accession>